<dbReference type="Proteomes" id="UP001164064">
    <property type="component" value="Chromosome"/>
</dbReference>
<proteinExistence type="predicted"/>
<dbReference type="AlphaFoldDB" id="A0AA46P1H5"/>
<dbReference type="EMBL" id="CP089051">
    <property type="protein sequence ID" value="UYF72751.1"/>
    <property type="molecule type" value="Genomic_DNA"/>
</dbReference>
<sequence>MNTFYKPEVFAASFPELALADEFITQANFVYFTLEVSGDGYPVYVSGVIEASEKEDCFEYNASSDPQNAVDINFDYLEIDTQSLALVEDFSEYEVSNGMKFKLTEAQAQKLNEWLKEHAIEQKTNQLKGCLA</sequence>
<protein>
    <submittedName>
        <fullName evidence="1">Uncharacterized protein</fullName>
    </submittedName>
</protein>
<evidence type="ECO:0000313" key="2">
    <source>
        <dbReference type="Proteomes" id="UP001164064"/>
    </source>
</evidence>
<dbReference type="RefSeq" id="WP_119686454.1">
    <property type="nucleotide sequence ID" value="NZ_BHGA01000015.1"/>
</dbReference>
<accession>A0AA46P1H5</accession>
<reference evidence="1" key="1">
    <citation type="journal article" date="2022" name="J Glob Antimicrob Resist">
        <title>Comparative analysis of IMP-4- and OXA-58-containing plasmids of three carbapenemase-producing Acinetobacter ursingii strains in the Netherlands.</title>
        <authorList>
            <person name="Hendrickx A.P.A."/>
            <person name="Schade R.P."/>
            <person name="Landman F."/>
            <person name="Bosch T."/>
            <person name="Schouls L.M."/>
            <person name="van Dijk K."/>
        </authorList>
    </citation>
    <scope>NUCLEOTIDE SEQUENCE</scope>
    <source>
        <strain evidence="1">RIVM_C010559</strain>
    </source>
</reference>
<gene>
    <name evidence="1" type="ORF">LSO60_05685</name>
</gene>
<organism evidence="1 2">
    <name type="scientific">Acinetobacter ursingii</name>
    <dbReference type="NCBI Taxonomy" id="108980"/>
    <lineage>
        <taxon>Bacteria</taxon>
        <taxon>Pseudomonadati</taxon>
        <taxon>Pseudomonadota</taxon>
        <taxon>Gammaproteobacteria</taxon>
        <taxon>Moraxellales</taxon>
        <taxon>Moraxellaceae</taxon>
        <taxon>Acinetobacter</taxon>
    </lineage>
</organism>
<evidence type="ECO:0000313" key="1">
    <source>
        <dbReference type="EMBL" id="UYF72751.1"/>
    </source>
</evidence>
<name>A0AA46P1H5_9GAMM</name>